<dbReference type="CDD" id="cd04878">
    <property type="entry name" value="ACT_AHAS"/>
    <property type="match status" value="1"/>
</dbReference>
<accession>A0A8H7RFL9</accession>
<dbReference type="GO" id="GO:1990610">
    <property type="term" value="F:acetolactate synthase regulator activity"/>
    <property type="evidence" value="ECO:0007669"/>
    <property type="project" value="InterPro"/>
</dbReference>
<sequence length="281" mass="30825">MKFLTNSARTPSPSTSALSFKSHIRQKKFGPVPTAEDAVRNILHNTPGESEHQVVRHTLSCLAQNEPGVLSKVSSVLASRNFNIESMVAADTEIPDLSRMTIVFKGEDVKIDQAMRQLEELVPVWAVLDYTHTRLIERELLLIKVSILGSENLITKFHNEDGLEDQAKHEEDDSEPDIASLEKSAATALRATFDHLRAVSELANLFEGNIVDVSSDSVVVQVCAKSDRITSFIKLCKPFGIIEAARSGVMALPRAPLDDPTDLDGQEEEDEAVDLTSLPPG</sequence>
<dbReference type="GO" id="GO:0042645">
    <property type="term" value="C:mitochondrial nucleoid"/>
    <property type="evidence" value="ECO:0007669"/>
    <property type="project" value="TreeGrafter"/>
</dbReference>
<comment type="pathway">
    <text evidence="2">Amino-acid biosynthesis; L-valine biosynthesis; L-valine from pyruvate: step 1/4.</text>
</comment>
<dbReference type="PANTHER" id="PTHR31242">
    <property type="entry name" value="ACETOLACTATE SYNTHASE SMALL SUBUNIT, MITOCHONDRIAL"/>
    <property type="match status" value="1"/>
</dbReference>
<dbReference type="AlphaFoldDB" id="A0A8H7RFL9"/>
<dbReference type="UniPathway" id="UPA00049">
    <property type="reaction ID" value="UER00059"/>
</dbReference>
<proteinExistence type="inferred from homology"/>
<keyword evidence="9" id="KW-1185">Reference proteome</keyword>
<name>A0A8H7RFL9_9FUNG</name>
<dbReference type="InterPro" id="IPR054480">
    <property type="entry name" value="AHAS_small-like_ACT"/>
</dbReference>
<dbReference type="FunFam" id="3.30.70.260:FF:000001">
    <property type="entry name" value="Acetolactate synthase, small subunit"/>
    <property type="match status" value="1"/>
</dbReference>
<organism evidence="8 9">
    <name type="scientific">Mucor saturninus</name>
    <dbReference type="NCBI Taxonomy" id="64648"/>
    <lineage>
        <taxon>Eukaryota</taxon>
        <taxon>Fungi</taxon>
        <taxon>Fungi incertae sedis</taxon>
        <taxon>Mucoromycota</taxon>
        <taxon>Mucoromycotina</taxon>
        <taxon>Mucoromycetes</taxon>
        <taxon>Mucorales</taxon>
        <taxon>Mucorineae</taxon>
        <taxon>Mucoraceae</taxon>
        <taxon>Mucor</taxon>
    </lineage>
</organism>
<dbReference type="InterPro" id="IPR027271">
    <property type="entry name" value="Acetolactate_synth/TF_NikR_C"/>
</dbReference>
<gene>
    <name evidence="8" type="ORF">INT47_001896</name>
</gene>
<dbReference type="PROSITE" id="PS51671">
    <property type="entry name" value="ACT"/>
    <property type="match status" value="1"/>
</dbReference>
<comment type="pathway">
    <text evidence="1">Amino-acid biosynthesis; L-isoleucine biosynthesis; L-isoleucine from 2-oxobutanoate: step 1/4.</text>
</comment>
<evidence type="ECO:0000256" key="1">
    <source>
        <dbReference type="ARBA" id="ARBA00004974"/>
    </source>
</evidence>
<dbReference type="InterPro" id="IPR045865">
    <property type="entry name" value="ACT-like_dom_sf"/>
</dbReference>
<feature type="domain" description="ACT" evidence="7">
    <location>
        <begin position="58"/>
        <end position="132"/>
    </location>
</feature>
<dbReference type="GO" id="GO:0005948">
    <property type="term" value="C:acetolactate synthase complex"/>
    <property type="evidence" value="ECO:0007669"/>
    <property type="project" value="TreeGrafter"/>
</dbReference>
<keyword evidence="5" id="KW-0100">Branched-chain amino acid biosynthesis</keyword>
<evidence type="ECO:0000256" key="2">
    <source>
        <dbReference type="ARBA" id="ARBA00005025"/>
    </source>
</evidence>
<evidence type="ECO:0000313" key="8">
    <source>
        <dbReference type="EMBL" id="KAG2209748.1"/>
    </source>
</evidence>
<dbReference type="Pfam" id="PF10369">
    <property type="entry name" value="ALS_ss_C"/>
    <property type="match status" value="1"/>
</dbReference>
<dbReference type="GO" id="GO:0009097">
    <property type="term" value="P:isoleucine biosynthetic process"/>
    <property type="evidence" value="ECO:0007669"/>
    <property type="project" value="UniProtKB-UniPathway"/>
</dbReference>
<dbReference type="InterPro" id="IPR002912">
    <property type="entry name" value="ACT_dom"/>
</dbReference>
<dbReference type="Gene3D" id="3.30.70.1150">
    <property type="entry name" value="ACT-like. Chain A, domain 2"/>
    <property type="match status" value="1"/>
</dbReference>
<evidence type="ECO:0000256" key="4">
    <source>
        <dbReference type="ARBA" id="ARBA00022605"/>
    </source>
</evidence>
<dbReference type="EMBL" id="JAEPRD010000014">
    <property type="protein sequence ID" value="KAG2209748.1"/>
    <property type="molecule type" value="Genomic_DNA"/>
</dbReference>
<feature type="region of interest" description="Disordered" evidence="6">
    <location>
        <begin position="253"/>
        <end position="281"/>
    </location>
</feature>
<dbReference type="SUPFAM" id="SSF55021">
    <property type="entry name" value="ACT-like"/>
    <property type="match status" value="2"/>
</dbReference>
<dbReference type="UniPathway" id="UPA00047">
    <property type="reaction ID" value="UER00055"/>
</dbReference>
<dbReference type="InterPro" id="IPR019455">
    <property type="entry name" value="Acetolactate_synth_ssu_C"/>
</dbReference>
<evidence type="ECO:0000256" key="5">
    <source>
        <dbReference type="ARBA" id="ARBA00023304"/>
    </source>
</evidence>
<dbReference type="InterPro" id="IPR039557">
    <property type="entry name" value="AHAS_ACT"/>
</dbReference>
<dbReference type="InterPro" id="IPR053050">
    <property type="entry name" value="ALS_regulatory_subunit"/>
</dbReference>
<evidence type="ECO:0000256" key="6">
    <source>
        <dbReference type="SAM" id="MobiDB-lite"/>
    </source>
</evidence>
<dbReference type="Pfam" id="PF22629">
    <property type="entry name" value="ACT_AHAS_ss"/>
    <property type="match status" value="1"/>
</dbReference>
<dbReference type="PANTHER" id="PTHR31242:SF2">
    <property type="entry name" value="ACETOLACTATE SYNTHASE SMALL SUBUNIT, MITOCHONDRIAL"/>
    <property type="match status" value="1"/>
</dbReference>
<comment type="similarity">
    <text evidence="3">Belongs to the acetolactate synthase small subunit family.</text>
</comment>
<dbReference type="Proteomes" id="UP000603453">
    <property type="component" value="Unassembled WGS sequence"/>
</dbReference>
<evidence type="ECO:0000256" key="3">
    <source>
        <dbReference type="ARBA" id="ARBA00006341"/>
    </source>
</evidence>
<feature type="compositionally biased region" description="Acidic residues" evidence="6">
    <location>
        <begin position="259"/>
        <end position="273"/>
    </location>
</feature>
<evidence type="ECO:0000259" key="7">
    <source>
        <dbReference type="PROSITE" id="PS51671"/>
    </source>
</evidence>
<dbReference type="InterPro" id="IPR004789">
    <property type="entry name" value="Acetalactate_synth_ssu"/>
</dbReference>
<dbReference type="Gene3D" id="3.30.70.260">
    <property type="match status" value="1"/>
</dbReference>
<comment type="caution">
    <text evidence="8">The sequence shown here is derived from an EMBL/GenBank/DDBJ whole genome shotgun (WGS) entry which is preliminary data.</text>
</comment>
<keyword evidence="4" id="KW-0028">Amino-acid biosynthesis</keyword>
<protein>
    <recommendedName>
        <fullName evidence="7">ACT domain-containing protein</fullName>
    </recommendedName>
</protein>
<evidence type="ECO:0000313" key="9">
    <source>
        <dbReference type="Proteomes" id="UP000603453"/>
    </source>
</evidence>
<dbReference type="NCBIfam" id="TIGR00119">
    <property type="entry name" value="acolac_sm"/>
    <property type="match status" value="1"/>
</dbReference>
<reference evidence="8" key="1">
    <citation type="submission" date="2020-12" db="EMBL/GenBank/DDBJ databases">
        <title>Metabolic potential, ecology and presence of endohyphal bacteria is reflected in genomic diversity of Mucoromycotina.</title>
        <authorList>
            <person name="Muszewska A."/>
            <person name="Okrasinska A."/>
            <person name="Steczkiewicz K."/>
            <person name="Drgas O."/>
            <person name="Orlowska M."/>
            <person name="Perlinska-Lenart U."/>
            <person name="Aleksandrzak-Piekarczyk T."/>
            <person name="Szatraj K."/>
            <person name="Zielenkiewicz U."/>
            <person name="Pilsyk S."/>
            <person name="Malc E."/>
            <person name="Mieczkowski P."/>
            <person name="Kruszewska J.S."/>
            <person name="Biernat P."/>
            <person name="Pawlowska J."/>
        </authorList>
    </citation>
    <scope>NUCLEOTIDE SEQUENCE</scope>
    <source>
        <strain evidence="8">WA0000017839</strain>
    </source>
</reference>
<dbReference type="OrthoDB" id="2013116at2759"/>
<dbReference type="GO" id="GO:0009099">
    <property type="term" value="P:L-valine biosynthetic process"/>
    <property type="evidence" value="ECO:0007669"/>
    <property type="project" value="UniProtKB-UniPathway"/>
</dbReference>